<evidence type="ECO:0008006" key="4">
    <source>
        <dbReference type="Google" id="ProtNLM"/>
    </source>
</evidence>
<name>A0A8T0HEA3_CERPU</name>
<feature type="compositionally biased region" description="Basic and acidic residues" evidence="1">
    <location>
        <begin position="200"/>
        <end position="219"/>
    </location>
</feature>
<keyword evidence="3" id="KW-1185">Reference proteome</keyword>
<protein>
    <recommendedName>
        <fullName evidence="4">C2H2-type domain-containing protein</fullName>
    </recommendedName>
</protein>
<feature type="region of interest" description="Disordered" evidence="1">
    <location>
        <begin position="191"/>
        <end position="219"/>
    </location>
</feature>
<gene>
    <name evidence="2" type="ORF">KC19_6G057000</name>
</gene>
<evidence type="ECO:0000256" key="1">
    <source>
        <dbReference type="SAM" id="MobiDB-lite"/>
    </source>
</evidence>
<comment type="caution">
    <text evidence="2">The sequence shown here is derived from an EMBL/GenBank/DDBJ whole genome shotgun (WGS) entry which is preliminary data.</text>
</comment>
<organism evidence="2 3">
    <name type="scientific">Ceratodon purpureus</name>
    <name type="common">Fire moss</name>
    <name type="synonym">Dicranum purpureum</name>
    <dbReference type="NCBI Taxonomy" id="3225"/>
    <lineage>
        <taxon>Eukaryota</taxon>
        <taxon>Viridiplantae</taxon>
        <taxon>Streptophyta</taxon>
        <taxon>Embryophyta</taxon>
        <taxon>Bryophyta</taxon>
        <taxon>Bryophytina</taxon>
        <taxon>Bryopsida</taxon>
        <taxon>Dicranidae</taxon>
        <taxon>Pseudoditrichales</taxon>
        <taxon>Ditrichaceae</taxon>
        <taxon>Ceratodon</taxon>
    </lineage>
</organism>
<evidence type="ECO:0000313" key="2">
    <source>
        <dbReference type="EMBL" id="KAG0568987.1"/>
    </source>
</evidence>
<sequence length="219" mass="24997">MEELPPRSNMDDLSAQNSVENFLADNGVADLTISPVYQAGVDLVHPSRGMMRFVYEELSTRDNMELSTRDNMELSTRDNMELSIRDNMDKNSMWTDEEIEVANILLECESLILAREEEKEQRHTLYDAIKTTPRPKKKPCRYKDVEVNPNLPSTSKSFTCERCKSIFPNGQALGGHRKACNRDKNDLLLNSNEVTPSNHSQDDTVLDSKSKIKDISQIR</sequence>
<dbReference type="EMBL" id="CM026427">
    <property type="protein sequence ID" value="KAG0568987.1"/>
    <property type="molecule type" value="Genomic_DNA"/>
</dbReference>
<dbReference type="Proteomes" id="UP000822688">
    <property type="component" value="Chromosome 6"/>
</dbReference>
<evidence type="ECO:0000313" key="3">
    <source>
        <dbReference type="Proteomes" id="UP000822688"/>
    </source>
</evidence>
<accession>A0A8T0HEA3</accession>
<reference evidence="2 3" key="1">
    <citation type="submission" date="2020-06" db="EMBL/GenBank/DDBJ databases">
        <title>WGS assembly of Ceratodon purpureus strain R40.</title>
        <authorList>
            <person name="Carey S.B."/>
            <person name="Jenkins J."/>
            <person name="Shu S."/>
            <person name="Lovell J.T."/>
            <person name="Sreedasyam A."/>
            <person name="Maumus F."/>
            <person name="Tiley G.P."/>
            <person name="Fernandez-Pozo N."/>
            <person name="Barry K."/>
            <person name="Chen C."/>
            <person name="Wang M."/>
            <person name="Lipzen A."/>
            <person name="Daum C."/>
            <person name="Saski C.A."/>
            <person name="Payton A.C."/>
            <person name="Mcbreen J.C."/>
            <person name="Conrad R.E."/>
            <person name="Kollar L.M."/>
            <person name="Olsson S."/>
            <person name="Huttunen S."/>
            <person name="Landis J.B."/>
            <person name="Wickett N.J."/>
            <person name="Johnson M.G."/>
            <person name="Rensing S.A."/>
            <person name="Grimwood J."/>
            <person name="Schmutz J."/>
            <person name="Mcdaniel S.F."/>
        </authorList>
    </citation>
    <scope>NUCLEOTIDE SEQUENCE [LARGE SCALE GENOMIC DNA]</scope>
    <source>
        <strain evidence="2 3">R40</strain>
    </source>
</reference>
<proteinExistence type="predicted"/>
<dbReference type="AlphaFoldDB" id="A0A8T0HEA3"/>